<evidence type="ECO:0000256" key="2">
    <source>
        <dbReference type="ARBA" id="ARBA00022679"/>
    </source>
</evidence>
<comment type="caution">
    <text evidence="10">The sequence shown here is derived from an EMBL/GenBank/DDBJ whole genome shotgun (WGS) entry which is preliminary data.</text>
</comment>
<evidence type="ECO:0000256" key="7">
    <source>
        <dbReference type="PIRNR" id="PIRNR003169"/>
    </source>
</evidence>
<dbReference type="InterPro" id="IPR003594">
    <property type="entry name" value="HATPase_dom"/>
</dbReference>
<comment type="function">
    <text evidence="7">Member of the two-component regulatory system DegS/DegU, which plays an important role in the transition growth phase.</text>
</comment>
<reference evidence="10 11" key="1">
    <citation type="submission" date="2021-03" db="EMBL/GenBank/DDBJ databases">
        <title>Genomic Encyclopedia of Type Strains, Phase IV (KMG-IV): sequencing the most valuable type-strain genomes for metagenomic binning, comparative biology and taxonomic classification.</title>
        <authorList>
            <person name="Goeker M."/>
        </authorList>
    </citation>
    <scope>NUCLEOTIDE SEQUENCE [LARGE SCALE GENOMIC DNA]</scope>
    <source>
        <strain evidence="10 11">DSM 24738</strain>
    </source>
</reference>
<gene>
    <name evidence="10" type="ORF">J2Z37_002554</name>
</gene>
<dbReference type="Gene3D" id="3.30.565.10">
    <property type="entry name" value="Histidine kinase-like ATPase, C-terminal domain"/>
    <property type="match status" value="1"/>
</dbReference>
<dbReference type="GO" id="GO:0004673">
    <property type="term" value="F:protein histidine kinase activity"/>
    <property type="evidence" value="ECO:0007669"/>
    <property type="project" value="UniProtKB-EC"/>
</dbReference>
<accession>A0ABS4GQJ8</accession>
<sequence>MYMRDSLDFSTLDSVLKKTIEAVETSKEQVFDIAENARHECYSTRSELERLKREVAAIIQETDELDRQFRRSRQRLVEVSRDFTRYTEKDIKEAYEKSSEMQVTLSVSREKEMSLRKRRDDLERRMRNLSVTVEKADQMMTQIGVVLGYLNGDLGNFVNAVESAQHRQQLGLQVIQAQEEERKRVARDIHDGPAQSMANVVIRTEIAQRILEQGKIDEARQELRELREIVKNTLGEVRKIIFDLRPMALDDLGLIPTLRKYLVDFGQRYPIQTEIDTSGTERRLETAKEVVIFRMIQEALNNVVKHSQAKNVKITLSFGTEQVQVEVKDDGVGFEHKAQTDHPQFGIMGMRERMKLIDGRLNLESSSGKGTRVIFTIPIKIEEEKKL</sequence>
<dbReference type="InterPro" id="IPR050482">
    <property type="entry name" value="Sensor_HK_TwoCompSys"/>
</dbReference>
<keyword evidence="4 7" id="KW-0418">Kinase</keyword>
<keyword evidence="7" id="KW-0904">Protein phosphatase</keyword>
<dbReference type="Pfam" id="PF07730">
    <property type="entry name" value="HisKA_3"/>
    <property type="match status" value="1"/>
</dbReference>
<protein>
    <recommendedName>
        <fullName evidence="7">Signal transduction histidine-protein kinase/phosphatase DegS</fullName>
        <ecNumber evidence="7">2.7.13.3</ecNumber>
        <ecNumber evidence="7">3.1.3.-</ecNumber>
    </recommendedName>
</protein>
<keyword evidence="5 7" id="KW-0067">ATP-binding</keyword>
<evidence type="ECO:0000313" key="10">
    <source>
        <dbReference type="EMBL" id="MBP1932546.1"/>
    </source>
</evidence>
<dbReference type="PROSITE" id="PS50109">
    <property type="entry name" value="HIS_KIN"/>
    <property type="match status" value="1"/>
</dbReference>
<keyword evidence="3 7" id="KW-0547">Nucleotide-binding</keyword>
<dbReference type="Pfam" id="PF05384">
    <property type="entry name" value="DegS"/>
    <property type="match status" value="1"/>
</dbReference>
<evidence type="ECO:0000259" key="9">
    <source>
        <dbReference type="PROSITE" id="PS50109"/>
    </source>
</evidence>
<feature type="coiled-coil region" evidence="8">
    <location>
        <begin position="112"/>
        <end position="139"/>
    </location>
</feature>
<dbReference type="InterPro" id="IPR008595">
    <property type="entry name" value="DegS"/>
</dbReference>
<dbReference type="PANTHER" id="PTHR24421:SF55">
    <property type="entry name" value="SENSOR HISTIDINE KINASE YDFH"/>
    <property type="match status" value="1"/>
</dbReference>
<dbReference type="Gene3D" id="1.20.5.1930">
    <property type="match status" value="1"/>
</dbReference>
<dbReference type="SUPFAM" id="SSF55874">
    <property type="entry name" value="ATPase domain of HSP90 chaperone/DNA topoisomerase II/histidine kinase"/>
    <property type="match status" value="1"/>
</dbReference>
<keyword evidence="7" id="KW-0963">Cytoplasm</keyword>
<feature type="coiled-coil region" evidence="8">
    <location>
        <begin position="209"/>
        <end position="236"/>
    </location>
</feature>
<evidence type="ECO:0000256" key="6">
    <source>
        <dbReference type="ARBA" id="ARBA00023012"/>
    </source>
</evidence>
<dbReference type="InterPro" id="IPR036890">
    <property type="entry name" value="HATPase_C_sf"/>
</dbReference>
<evidence type="ECO:0000256" key="3">
    <source>
        <dbReference type="ARBA" id="ARBA00022741"/>
    </source>
</evidence>
<dbReference type="EC" id="3.1.3.-" evidence="7"/>
<proteinExistence type="predicted"/>
<evidence type="ECO:0000256" key="8">
    <source>
        <dbReference type="SAM" id="Coils"/>
    </source>
</evidence>
<name>A0ABS4GQJ8_9BACL</name>
<dbReference type="PIRSF" id="PIRSF003169">
    <property type="entry name" value="STHK_DegS"/>
    <property type="match status" value="1"/>
</dbReference>
<feature type="domain" description="Histidine kinase" evidence="9">
    <location>
        <begin position="192"/>
        <end position="381"/>
    </location>
</feature>
<dbReference type="RefSeq" id="WP_245203779.1">
    <property type="nucleotide sequence ID" value="NZ_JAGGKT010000007.1"/>
</dbReference>
<dbReference type="EMBL" id="JAGGKT010000007">
    <property type="protein sequence ID" value="MBP1932546.1"/>
    <property type="molecule type" value="Genomic_DNA"/>
</dbReference>
<keyword evidence="7" id="KW-0378">Hydrolase</keyword>
<dbReference type="InterPro" id="IPR011712">
    <property type="entry name" value="Sig_transdc_His_kin_sub3_dim/P"/>
</dbReference>
<evidence type="ECO:0000256" key="4">
    <source>
        <dbReference type="ARBA" id="ARBA00022777"/>
    </source>
</evidence>
<evidence type="ECO:0000256" key="5">
    <source>
        <dbReference type="ARBA" id="ARBA00022840"/>
    </source>
</evidence>
<dbReference type="EC" id="2.7.13.3" evidence="7"/>
<evidence type="ECO:0000256" key="1">
    <source>
        <dbReference type="ARBA" id="ARBA00000085"/>
    </source>
</evidence>
<comment type="catalytic activity">
    <reaction evidence="1 7">
        <text>ATP + protein L-histidine = ADP + protein N-phospho-L-histidine.</text>
        <dbReference type="EC" id="2.7.13.3"/>
    </reaction>
</comment>
<comment type="subcellular location">
    <subcellularLocation>
        <location evidence="7">Cytoplasm</location>
    </subcellularLocation>
</comment>
<dbReference type="Pfam" id="PF02518">
    <property type="entry name" value="HATPase_c"/>
    <property type="match status" value="1"/>
</dbReference>
<feature type="coiled-coil region" evidence="8">
    <location>
        <begin position="34"/>
        <end position="68"/>
    </location>
</feature>
<keyword evidence="8" id="KW-0175">Coiled coil</keyword>
<dbReference type="CDD" id="cd16917">
    <property type="entry name" value="HATPase_UhpB-NarQ-NarX-like"/>
    <property type="match status" value="1"/>
</dbReference>
<keyword evidence="6 7" id="KW-0902">Two-component regulatory system</keyword>
<dbReference type="InterPro" id="IPR016381">
    <property type="entry name" value="Sig_transdc_His_kinase_DegS"/>
</dbReference>
<evidence type="ECO:0000313" key="11">
    <source>
        <dbReference type="Proteomes" id="UP001519343"/>
    </source>
</evidence>
<keyword evidence="2 7" id="KW-0808">Transferase</keyword>
<dbReference type="Proteomes" id="UP001519343">
    <property type="component" value="Unassembled WGS sequence"/>
</dbReference>
<dbReference type="PANTHER" id="PTHR24421">
    <property type="entry name" value="NITRATE/NITRITE SENSOR PROTEIN NARX-RELATED"/>
    <property type="match status" value="1"/>
</dbReference>
<dbReference type="InterPro" id="IPR005467">
    <property type="entry name" value="His_kinase_dom"/>
</dbReference>
<keyword evidence="11" id="KW-1185">Reference proteome</keyword>
<dbReference type="SMART" id="SM00387">
    <property type="entry name" value="HATPase_c"/>
    <property type="match status" value="1"/>
</dbReference>
<organism evidence="10 11">
    <name type="scientific">Ammoniphilus resinae</name>
    <dbReference type="NCBI Taxonomy" id="861532"/>
    <lineage>
        <taxon>Bacteria</taxon>
        <taxon>Bacillati</taxon>
        <taxon>Bacillota</taxon>
        <taxon>Bacilli</taxon>
        <taxon>Bacillales</taxon>
        <taxon>Paenibacillaceae</taxon>
        <taxon>Aneurinibacillus group</taxon>
        <taxon>Ammoniphilus</taxon>
    </lineage>
</organism>